<dbReference type="GO" id="GO:0050906">
    <property type="term" value="P:detection of stimulus involved in sensory perception"/>
    <property type="evidence" value="ECO:0007669"/>
    <property type="project" value="UniProtKB-ARBA"/>
</dbReference>
<dbReference type="SUPFAM" id="SSF53850">
    <property type="entry name" value="Periplasmic binding protein-like II"/>
    <property type="match status" value="1"/>
</dbReference>
<evidence type="ECO:0000256" key="4">
    <source>
        <dbReference type="ARBA" id="ARBA00022475"/>
    </source>
</evidence>
<feature type="transmembrane region" description="Helical" evidence="13">
    <location>
        <begin position="96"/>
        <end position="112"/>
    </location>
</feature>
<dbReference type="EMBL" id="JABXBU010002231">
    <property type="protein sequence ID" value="KAF8763766.1"/>
    <property type="molecule type" value="Genomic_DNA"/>
</dbReference>
<evidence type="ECO:0000256" key="5">
    <source>
        <dbReference type="ARBA" id="ARBA00022692"/>
    </source>
</evidence>
<dbReference type="Pfam" id="PF00060">
    <property type="entry name" value="Lig_chan"/>
    <property type="match status" value="1"/>
</dbReference>
<dbReference type="AlphaFoldDB" id="A0A8T0E071"/>
<evidence type="ECO:0000256" key="8">
    <source>
        <dbReference type="ARBA" id="ARBA00023136"/>
    </source>
</evidence>
<dbReference type="InterPro" id="IPR019594">
    <property type="entry name" value="Glu/Gly-bd"/>
</dbReference>
<dbReference type="Gene3D" id="1.10.287.70">
    <property type="match status" value="1"/>
</dbReference>
<dbReference type="PANTHER" id="PTHR42643:SF24">
    <property type="entry name" value="IONOTROPIC RECEPTOR 60A"/>
    <property type="match status" value="1"/>
</dbReference>
<name>A0A8T0E071_ARGBR</name>
<comment type="caution">
    <text evidence="15">The sequence shown here is derived from an EMBL/GenBank/DDBJ whole genome shotgun (WGS) entry which is preliminary data.</text>
</comment>
<evidence type="ECO:0000256" key="2">
    <source>
        <dbReference type="ARBA" id="ARBA00008685"/>
    </source>
</evidence>
<gene>
    <name evidence="15" type="ORF">HNY73_021911</name>
</gene>
<sequence length="404" mass="46923">MKQTRPLKIAVMTWPQSLEFKKNLDGNPEISGFDGKFLQLILDNFGVDFELMIPPDEEFGRKTTNGSWTGLIGMVQREEVDLSFGSLIMTSERKEAVSFSIPYTMTGMTFVYKTPPYEFSNFTYVYPFDILTWCLSLCSMFIITYIFFLVLRRKLSFDRILLEVYGSFLNQSLNVTERRKKWKWLFGLWLLFVVVLSFAYTACLLSVLFIPIKKDEIKTFRQLSEGVQKGTHRALPPKGSFIIDYLATSEIDYLRIIGEEIVKNKDFNDPTQRDKPLGSDIVHLTTREELEFYFVDPNSRENYILGIEDIAVSPVGIALRKNFSYTEKLNKIISATGRAGLFQKFMSDEYLKVKESISRRLPERKLWRQLSINNLAGVFLFLLLGLSFSMLTLIFEIIYYNFSK</sequence>
<organism evidence="15 16">
    <name type="scientific">Argiope bruennichi</name>
    <name type="common">Wasp spider</name>
    <name type="synonym">Aranea bruennichi</name>
    <dbReference type="NCBI Taxonomy" id="94029"/>
    <lineage>
        <taxon>Eukaryota</taxon>
        <taxon>Metazoa</taxon>
        <taxon>Ecdysozoa</taxon>
        <taxon>Arthropoda</taxon>
        <taxon>Chelicerata</taxon>
        <taxon>Arachnida</taxon>
        <taxon>Araneae</taxon>
        <taxon>Araneomorphae</taxon>
        <taxon>Entelegynae</taxon>
        <taxon>Araneoidea</taxon>
        <taxon>Araneidae</taxon>
        <taxon>Argiope</taxon>
    </lineage>
</organism>
<comment type="similarity">
    <text evidence="2">Belongs to the glutamate-gated ion channel (TC 1.A.10.1) family.</text>
</comment>
<feature type="transmembrane region" description="Helical" evidence="13">
    <location>
        <begin position="188"/>
        <end position="212"/>
    </location>
</feature>
<dbReference type="Proteomes" id="UP000807504">
    <property type="component" value="Unassembled WGS sequence"/>
</dbReference>
<dbReference type="PANTHER" id="PTHR42643">
    <property type="entry name" value="IONOTROPIC RECEPTOR 20A-RELATED"/>
    <property type="match status" value="1"/>
</dbReference>
<evidence type="ECO:0000256" key="7">
    <source>
        <dbReference type="ARBA" id="ARBA00023065"/>
    </source>
</evidence>
<keyword evidence="12" id="KW-0407">Ion channel</keyword>
<evidence type="ECO:0000256" key="10">
    <source>
        <dbReference type="ARBA" id="ARBA00023180"/>
    </source>
</evidence>
<evidence type="ECO:0000313" key="16">
    <source>
        <dbReference type="Proteomes" id="UP000807504"/>
    </source>
</evidence>
<dbReference type="Pfam" id="PF10613">
    <property type="entry name" value="Lig_chan-Glu_bd"/>
    <property type="match status" value="1"/>
</dbReference>
<evidence type="ECO:0000313" key="15">
    <source>
        <dbReference type="EMBL" id="KAF8763766.1"/>
    </source>
</evidence>
<feature type="domain" description="Ionotropic glutamate receptor L-glutamate and glycine-binding" evidence="14">
    <location>
        <begin position="9"/>
        <end position="77"/>
    </location>
</feature>
<proteinExistence type="inferred from homology"/>
<feature type="transmembrane region" description="Helical" evidence="13">
    <location>
        <begin position="124"/>
        <end position="151"/>
    </location>
</feature>
<evidence type="ECO:0000259" key="14">
    <source>
        <dbReference type="SMART" id="SM00918"/>
    </source>
</evidence>
<protein>
    <submittedName>
        <fullName evidence="15">Glutamate receptor 2 like protein</fullName>
    </submittedName>
</protein>
<accession>A0A8T0E071</accession>
<evidence type="ECO:0000256" key="9">
    <source>
        <dbReference type="ARBA" id="ARBA00023170"/>
    </source>
</evidence>
<keyword evidence="11" id="KW-1071">Ligand-gated ion channel</keyword>
<dbReference type="GO" id="GO:0015276">
    <property type="term" value="F:ligand-gated monoatomic ion channel activity"/>
    <property type="evidence" value="ECO:0007669"/>
    <property type="project" value="InterPro"/>
</dbReference>
<evidence type="ECO:0000256" key="1">
    <source>
        <dbReference type="ARBA" id="ARBA00004651"/>
    </source>
</evidence>
<keyword evidence="8 13" id="KW-0472">Membrane</keyword>
<dbReference type="GO" id="GO:0005886">
    <property type="term" value="C:plasma membrane"/>
    <property type="evidence" value="ECO:0007669"/>
    <property type="project" value="UniProtKB-SubCell"/>
</dbReference>
<reference evidence="15" key="2">
    <citation type="submission" date="2020-06" db="EMBL/GenBank/DDBJ databases">
        <authorList>
            <person name="Sheffer M."/>
        </authorList>
    </citation>
    <scope>NUCLEOTIDE SEQUENCE</scope>
</reference>
<dbReference type="InterPro" id="IPR001320">
    <property type="entry name" value="Iontro_rcpt_C"/>
</dbReference>
<keyword evidence="5 13" id="KW-0812">Transmembrane</keyword>
<keyword evidence="6 13" id="KW-1133">Transmembrane helix</keyword>
<evidence type="ECO:0000256" key="6">
    <source>
        <dbReference type="ARBA" id="ARBA00022989"/>
    </source>
</evidence>
<evidence type="ECO:0000256" key="12">
    <source>
        <dbReference type="ARBA" id="ARBA00023303"/>
    </source>
</evidence>
<feature type="transmembrane region" description="Helical" evidence="13">
    <location>
        <begin position="378"/>
        <end position="402"/>
    </location>
</feature>
<evidence type="ECO:0000256" key="13">
    <source>
        <dbReference type="SAM" id="Phobius"/>
    </source>
</evidence>
<keyword evidence="9 15" id="KW-0675">Receptor</keyword>
<dbReference type="SMART" id="SM00918">
    <property type="entry name" value="Lig_chan-Glu_bd"/>
    <property type="match status" value="1"/>
</dbReference>
<keyword evidence="4" id="KW-1003">Cell membrane</keyword>
<reference evidence="15" key="1">
    <citation type="journal article" date="2020" name="bioRxiv">
        <title>Chromosome-level reference genome of the European wasp spider Argiope bruennichi: a resource for studies on range expansion and evolutionary adaptation.</title>
        <authorList>
            <person name="Sheffer M.M."/>
            <person name="Hoppe A."/>
            <person name="Krehenwinkel H."/>
            <person name="Uhl G."/>
            <person name="Kuss A.W."/>
            <person name="Jensen L."/>
            <person name="Jensen C."/>
            <person name="Gillespie R.G."/>
            <person name="Hoff K.J."/>
            <person name="Prost S."/>
        </authorList>
    </citation>
    <scope>NUCLEOTIDE SEQUENCE</scope>
</reference>
<evidence type="ECO:0000256" key="3">
    <source>
        <dbReference type="ARBA" id="ARBA00022448"/>
    </source>
</evidence>
<keyword evidence="7" id="KW-0406">Ion transport</keyword>
<dbReference type="InterPro" id="IPR052192">
    <property type="entry name" value="Insect_Ionotropic_Sensory_Rcpt"/>
</dbReference>
<keyword evidence="16" id="KW-1185">Reference proteome</keyword>
<evidence type="ECO:0000256" key="11">
    <source>
        <dbReference type="ARBA" id="ARBA00023286"/>
    </source>
</evidence>
<comment type="subcellular location">
    <subcellularLocation>
        <location evidence="1">Cell membrane</location>
        <topology evidence="1">Multi-pass membrane protein</topology>
    </subcellularLocation>
</comment>
<keyword evidence="10" id="KW-0325">Glycoprotein</keyword>
<dbReference type="Gene3D" id="3.40.190.10">
    <property type="entry name" value="Periplasmic binding protein-like II"/>
    <property type="match status" value="1"/>
</dbReference>
<keyword evidence="3" id="KW-0813">Transport</keyword>